<dbReference type="Pfam" id="PF10800">
    <property type="entry name" value="DUF2528"/>
    <property type="match status" value="1"/>
</dbReference>
<organism evidence="1">
    <name type="scientific">Salmonella diarizonae</name>
    <dbReference type="NCBI Taxonomy" id="59204"/>
    <lineage>
        <taxon>Bacteria</taxon>
        <taxon>Pseudomonadati</taxon>
        <taxon>Pseudomonadota</taxon>
        <taxon>Gammaproteobacteria</taxon>
        <taxon>Enterobacterales</taxon>
        <taxon>Enterobacteriaceae</taxon>
        <taxon>Salmonella</taxon>
    </lineage>
</organism>
<evidence type="ECO:0000313" key="1">
    <source>
        <dbReference type="EMBL" id="EBP3693218.1"/>
    </source>
</evidence>
<accession>A0A5U3CU33</accession>
<sequence length="126" mass="14411">MKTMNDLKTFKIQWAGHEDKPCITIQIEESIWTEEKSFKFVSDFHLAKSYLESTGKNNSVNAMLKLIACEMIYQTMAGNKINYQLFRHLKSNGYPMMNGTSGIRVLEADRVSINPESLVITEIKEG</sequence>
<dbReference type="AlphaFoldDB" id="A0A5U3CU33"/>
<name>A0A5U3CU33_SALDZ</name>
<dbReference type="EMBL" id="AAGLNK010000007">
    <property type="protein sequence ID" value="EBP3693218.1"/>
    <property type="molecule type" value="Genomic_DNA"/>
</dbReference>
<reference evidence="1" key="1">
    <citation type="submission" date="2018-07" db="EMBL/GenBank/DDBJ databases">
        <authorList>
            <consortium name="GenomeTrakr network: Whole genome sequencing for foodborne pathogen traceback"/>
        </authorList>
    </citation>
    <scope>NUCLEOTIDE SEQUENCE</scope>
    <source>
        <strain evidence="1">CFSAN008697</strain>
    </source>
</reference>
<comment type="caution">
    <text evidence="1">The sequence shown here is derived from an EMBL/GenBank/DDBJ whole genome shotgun (WGS) entry which is preliminary data.</text>
</comment>
<dbReference type="InterPro" id="IPR024252">
    <property type="entry name" value="DUF2528"/>
</dbReference>
<proteinExistence type="predicted"/>
<protein>
    <submittedName>
        <fullName evidence="1">DUF2528 family protein</fullName>
    </submittedName>
</protein>
<gene>
    <name evidence="1" type="ORF">PG27_08140</name>
</gene>